<evidence type="ECO:0000313" key="1">
    <source>
        <dbReference type="EMBL" id="EKM73237.1"/>
    </source>
</evidence>
<proteinExistence type="predicted"/>
<reference evidence="2" key="1">
    <citation type="journal article" date="2012" name="Proc. Natl. Acad. Sci. U.S.A.">
        <title>Genome sequence of the button mushroom Agaricus bisporus reveals mechanisms governing adaptation to a humic-rich ecological niche.</title>
        <authorList>
            <person name="Morin E."/>
            <person name="Kohler A."/>
            <person name="Baker A.R."/>
            <person name="Foulongne-Oriol M."/>
            <person name="Lombard V."/>
            <person name="Nagy L.G."/>
            <person name="Ohm R.A."/>
            <person name="Patyshakuliyeva A."/>
            <person name="Brun A."/>
            <person name="Aerts A.L."/>
            <person name="Bailey A.M."/>
            <person name="Billette C."/>
            <person name="Coutinho P.M."/>
            <person name="Deakin G."/>
            <person name="Doddapaneni H."/>
            <person name="Floudas D."/>
            <person name="Grimwood J."/>
            <person name="Hilden K."/>
            <person name="Kuees U."/>
            <person name="LaButti K.M."/>
            <person name="Lapidus A."/>
            <person name="Lindquist E.A."/>
            <person name="Lucas S.M."/>
            <person name="Murat C."/>
            <person name="Riley R.W."/>
            <person name="Salamov A.A."/>
            <person name="Schmutz J."/>
            <person name="Subramanian V."/>
            <person name="Woesten H.A.B."/>
            <person name="Xu J."/>
            <person name="Eastwood D.C."/>
            <person name="Foster G.D."/>
            <person name="Sonnenberg A.S."/>
            <person name="Cullen D."/>
            <person name="de Vries R.P."/>
            <person name="Lundell T."/>
            <person name="Hibbett D.S."/>
            <person name="Henrissat B."/>
            <person name="Burton K.S."/>
            <person name="Kerrigan R.W."/>
            <person name="Challen M.P."/>
            <person name="Grigoriev I.V."/>
            <person name="Martin F."/>
        </authorList>
    </citation>
    <scope>NUCLEOTIDE SEQUENCE [LARGE SCALE GENOMIC DNA]</scope>
    <source>
        <strain evidence="2">JB137-S8 / ATCC MYA-4627 / FGSC 10392</strain>
    </source>
</reference>
<dbReference type="KEGG" id="abp:AGABI1DRAFT135272"/>
<dbReference type="AlphaFoldDB" id="K5WRS9"/>
<protein>
    <submittedName>
        <fullName evidence="1">Uncharacterized protein</fullName>
    </submittedName>
</protein>
<accession>K5WRS9</accession>
<evidence type="ECO:0000313" key="2">
    <source>
        <dbReference type="Proteomes" id="UP000008493"/>
    </source>
</evidence>
<dbReference type="Proteomes" id="UP000008493">
    <property type="component" value="Unassembled WGS sequence"/>
</dbReference>
<dbReference type="InParanoid" id="K5WRS9"/>
<sequence length="78" mass="8851">MSKFPTTETLEVLLLSKILLLLFAVLPDVSELSAFVTFGFPILVPFEFLPSYLHWLSASSNCVIPVFSRLRNVFTWIS</sequence>
<gene>
    <name evidence="1" type="ORF">AGABI1DRAFT_135272</name>
</gene>
<name>K5WRS9_AGABU</name>
<dbReference type="RefSeq" id="XP_007336124.1">
    <property type="nucleotide sequence ID" value="XM_007336062.1"/>
</dbReference>
<dbReference type="GeneID" id="18828525"/>
<dbReference type="EMBL" id="JH973226">
    <property type="protein sequence ID" value="EKM73237.1"/>
    <property type="molecule type" value="Genomic_DNA"/>
</dbReference>
<keyword evidence="2" id="KW-1185">Reference proteome</keyword>
<organism evidence="1 2">
    <name type="scientific">Agaricus bisporus var. burnettii (strain JB137-S8 / ATCC MYA-4627 / FGSC 10392)</name>
    <name type="common">White button mushroom</name>
    <dbReference type="NCBI Taxonomy" id="597362"/>
    <lineage>
        <taxon>Eukaryota</taxon>
        <taxon>Fungi</taxon>
        <taxon>Dikarya</taxon>
        <taxon>Basidiomycota</taxon>
        <taxon>Agaricomycotina</taxon>
        <taxon>Agaricomycetes</taxon>
        <taxon>Agaricomycetidae</taxon>
        <taxon>Agaricales</taxon>
        <taxon>Agaricineae</taxon>
        <taxon>Agaricaceae</taxon>
        <taxon>Agaricus</taxon>
    </lineage>
</organism>
<dbReference type="HOGENOM" id="CLU_2621471_0_0_1"/>